<proteinExistence type="predicted"/>
<comment type="caution">
    <text evidence="2">The sequence shown here is derived from an EMBL/GenBank/DDBJ whole genome shotgun (WGS) entry which is preliminary data.</text>
</comment>
<accession>A0A7A6W385</accession>
<gene>
    <name evidence="2" type="ORF">HL633_21580</name>
</gene>
<evidence type="ECO:0000313" key="2">
    <source>
        <dbReference type="EMBL" id="HAJ1202451.1"/>
    </source>
</evidence>
<feature type="region of interest" description="Disordered" evidence="1">
    <location>
        <begin position="1"/>
        <end position="25"/>
    </location>
</feature>
<dbReference type="AlphaFoldDB" id="A0A7A6W385"/>
<reference evidence="2" key="2">
    <citation type="submission" date="2019-09" db="EMBL/GenBank/DDBJ databases">
        <authorList>
            <consortium name="NCBI Pathogen Detection Project"/>
        </authorList>
    </citation>
    <scope>NUCLEOTIDE SEQUENCE</scope>
    <source>
        <strain evidence="2">EC00630</strain>
    </source>
</reference>
<reference evidence="2" key="1">
    <citation type="journal article" date="2018" name="Genome Biol.">
        <title>SKESA: strategic k-mer extension for scrupulous assemblies.</title>
        <authorList>
            <person name="Souvorov A."/>
            <person name="Agarwala R."/>
            <person name="Lipman D.J."/>
        </authorList>
    </citation>
    <scope>NUCLEOTIDE SEQUENCE</scope>
    <source>
        <strain evidence="2">EC00630</strain>
    </source>
</reference>
<evidence type="ECO:0000256" key="1">
    <source>
        <dbReference type="SAM" id="MobiDB-lite"/>
    </source>
</evidence>
<sequence>PGKMGGFPHGSGARQDGRISTRQQRLARWADSHAAAAPGGYLHSLDSPFAFYLTACLHFSWSSPTENRDSFLPS</sequence>
<name>A0A7A6W385_ECOLX</name>
<dbReference type="EMBL" id="DABHBJ010000031">
    <property type="protein sequence ID" value="HAJ1202451.1"/>
    <property type="molecule type" value="Genomic_DNA"/>
</dbReference>
<protein>
    <submittedName>
        <fullName evidence="2">Uncharacterized protein</fullName>
    </submittedName>
</protein>
<feature type="non-terminal residue" evidence="2">
    <location>
        <position position="1"/>
    </location>
</feature>
<organism evidence="2">
    <name type="scientific">Escherichia coli</name>
    <dbReference type="NCBI Taxonomy" id="562"/>
    <lineage>
        <taxon>Bacteria</taxon>
        <taxon>Pseudomonadati</taxon>
        <taxon>Pseudomonadota</taxon>
        <taxon>Gammaproteobacteria</taxon>
        <taxon>Enterobacterales</taxon>
        <taxon>Enterobacteriaceae</taxon>
        <taxon>Escherichia</taxon>
    </lineage>
</organism>